<proteinExistence type="predicted"/>
<dbReference type="InterPro" id="IPR013785">
    <property type="entry name" value="Aldolase_TIM"/>
</dbReference>
<keyword evidence="4" id="KW-0677">Repeat</keyword>
<dbReference type="EMBL" id="HG670855">
    <property type="protein sequence ID" value="CDI78360.1"/>
    <property type="molecule type" value="Genomic_DNA"/>
</dbReference>
<keyword evidence="9" id="KW-1185">Reference proteome</keyword>
<evidence type="ECO:0000313" key="8">
    <source>
        <dbReference type="EMBL" id="CDI78360.1"/>
    </source>
</evidence>
<dbReference type="InterPro" id="IPR040122">
    <property type="entry name" value="Importin_beta"/>
</dbReference>
<evidence type="ECO:0000259" key="7">
    <source>
        <dbReference type="PROSITE" id="PS50166"/>
    </source>
</evidence>
<evidence type="ECO:0000256" key="3">
    <source>
        <dbReference type="ARBA" id="ARBA00022490"/>
    </source>
</evidence>
<accession>U6GDX3</accession>
<dbReference type="InterPro" id="IPR058584">
    <property type="entry name" value="IMB1_TNPO1-like_TPR"/>
</dbReference>
<organism evidence="8 9">
    <name type="scientific">Eimeria acervulina</name>
    <name type="common">Coccidian parasite</name>
    <dbReference type="NCBI Taxonomy" id="5801"/>
    <lineage>
        <taxon>Eukaryota</taxon>
        <taxon>Sar</taxon>
        <taxon>Alveolata</taxon>
        <taxon>Apicomplexa</taxon>
        <taxon>Conoidasida</taxon>
        <taxon>Coccidia</taxon>
        <taxon>Eucoccidiorida</taxon>
        <taxon>Eimeriorina</taxon>
        <taxon>Eimeriidae</taxon>
        <taxon>Eimeria</taxon>
    </lineage>
</organism>
<dbReference type="GO" id="GO:0006207">
    <property type="term" value="P:'de novo' pyrimidine nucleobase biosynthetic process"/>
    <property type="evidence" value="ECO:0007669"/>
    <property type="project" value="InterPro"/>
</dbReference>
<dbReference type="Pfam" id="PF13513">
    <property type="entry name" value="HEAT_EZ"/>
    <property type="match status" value="1"/>
</dbReference>
<dbReference type="InterPro" id="IPR016024">
    <property type="entry name" value="ARM-type_fold"/>
</dbReference>
<evidence type="ECO:0000256" key="1">
    <source>
        <dbReference type="ARBA" id="ARBA00004496"/>
    </source>
</evidence>
<dbReference type="PROSITE" id="PS50166">
    <property type="entry name" value="IMPORTIN_B_NT"/>
    <property type="match status" value="1"/>
</dbReference>
<reference evidence="8" key="1">
    <citation type="submission" date="2013-10" db="EMBL/GenBank/DDBJ databases">
        <title>Genomic analysis of the causative agents of coccidiosis in chickens.</title>
        <authorList>
            <person name="Reid A.J."/>
            <person name="Blake D."/>
            <person name="Billington K."/>
            <person name="Browne H."/>
            <person name="Dunn M."/>
            <person name="Hung S."/>
            <person name="Kawahara F."/>
            <person name="Miranda-Saavedra D."/>
            <person name="Mourier T."/>
            <person name="Nagra H."/>
            <person name="Otto T.D."/>
            <person name="Rawlings N."/>
            <person name="Sanchez A."/>
            <person name="Sanders M."/>
            <person name="Subramaniam C."/>
            <person name="Tay Y."/>
            <person name="Dear P."/>
            <person name="Doerig C."/>
            <person name="Gruber A."/>
            <person name="Parkinson J."/>
            <person name="Shirley M."/>
            <person name="Wan K.L."/>
            <person name="Berriman M."/>
            <person name="Tomley F."/>
            <person name="Pain A."/>
        </authorList>
    </citation>
    <scope>NUCLEOTIDE SEQUENCE</scope>
    <source>
        <strain evidence="8">Houghton</strain>
    </source>
</reference>
<keyword evidence="2" id="KW-0813">Transport</keyword>
<dbReference type="InterPro" id="IPR011060">
    <property type="entry name" value="RibuloseP-bd_barrel"/>
</dbReference>
<dbReference type="GeneID" id="25268789"/>
<dbReference type="Pfam" id="PF25574">
    <property type="entry name" value="TPR_IMB1"/>
    <property type="match status" value="1"/>
</dbReference>
<dbReference type="GO" id="GO:0031267">
    <property type="term" value="F:small GTPase binding"/>
    <property type="evidence" value="ECO:0007669"/>
    <property type="project" value="InterPro"/>
</dbReference>
<dbReference type="InterPro" id="IPR001754">
    <property type="entry name" value="OMPdeCOase_dom"/>
</dbReference>
<dbReference type="GO" id="GO:0004590">
    <property type="term" value="F:orotidine-5'-phosphate decarboxylase activity"/>
    <property type="evidence" value="ECO:0007669"/>
    <property type="project" value="InterPro"/>
</dbReference>
<dbReference type="SUPFAM" id="SSF48371">
    <property type="entry name" value="ARM repeat"/>
    <property type="match status" value="1"/>
</dbReference>
<dbReference type="SUPFAM" id="SSF51366">
    <property type="entry name" value="Ribulose-phoshate binding barrel"/>
    <property type="match status" value="1"/>
</dbReference>
<protein>
    <submittedName>
        <fullName evidence="8">Importin subunit beta-1, putative</fullName>
    </submittedName>
</protein>
<keyword evidence="5" id="KW-0653">Protein transport</keyword>
<dbReference type="RefSeq" id="XP_013251422.1">
    <property type="nucleotide sequence ID" value="XM_013395968.1"/>
</dbReference>
<keyword evidence="6" id="KW-0456">Lyase</keyword>
<keyword evidence="3" id="KW-0963">Cytoplasm</keyword>
<dbReference type="PANTHER" id="PTHR10527">
    <property type="entry name" value="IMPORTIN BETA"/>
    <property type="match status" value="1"/>
</dbReference>
<dbReference type="VEuPathDB" id="ToxoDB:EAH_00007190"/>
<dbReference type="OMA" id="QQYQERW"/>
<evidence type="ECO:0000256" key="2">
    <source>
        <dbReference type="ARBA" id="ARBA00022448"/>
    </source>
</evidence>
<reference evidence="8" key="2">
    <citation type="submission" date="2013-10" db="EMBL/GenBank/DDBJ databases">
        <authorList>
            <person name="Aslett M."/>
        </authorList>
    </citation>
    <scope>NUCLEOTIDE SEQUENCE</scope>
    <source>
        <strain evidence="8">Houghton</strain>
    </source>
</reference>
<dbReference type="SMART" id="SM00934">
    <property type="entry name" value="OMPdecase"/>
    <property type="match status" value="1"/>
</dbReference>
<comment type="subcellular location">
    <subcellularLocation>
        <location evidence="1">Cytoplasm</location>
    </subcellularLocation>
</comment>
<feature type="domain" description="Importin N-terminal" evidence="7">
    <location>
        <begin position="26"/>
        <end position="119"/>
    </location>
</feature>
<dbReference type="OrthoDB" id="10263328at2759"/>
<dbReference type="InterPro" id="IPR001494">
    <property type="entry name" value="Importin-beta_N"/>
</dbReference>
<evidence type="ECO:0000256" key="5">
    <source>
        <dbReference type="ARBA" id="ARBA00022927"/>
    </source>
</evidence>
<evidence type="ECO:0000313" key="9">
    <source>
        <dbReference type="Proteomes" id="UP000018050"/>
    </source>
</evidence>
<gene>
    <name evidence="8" type="ORF">EAH_00007190</name>
</gene>
<evidence type="ECO:0000256" key="4">
    <source>
        <dbReference type="ARBA" id="ARBA00022737"/>
    </source>
</evidence>
<dbReference type="Gene3D" id="3.20.20.70">
    <property type="entry name" value="Aldolase class I"/>
    <property type="match status" value="2"/>
</dbReference>
<dbReference type="GO" id="GO:0006606">
    <property type="term" value="P:protein import into nucleus"/>
    <property type="evidence" value="ECO:0007669"/>
    <property type="project" value="InterPro"/>
</dbReference>
<sequence>MADQMAVLQQLLLATLDPRPSVRQAAEQQLTTARQTDLGQFVSSMAALIALEQPPQGPQGAPSSLEDLLIAKQIAAVTFKNSISAKDMTLDGAAAQAWRDLPDATKAEIRKQLLAALHTDCTQVGNAVCQALAKLGVIELRALEFENLLPALQEMVQQAVSCQQPQPQQQLARACGRHALTCLAYLCEELADIVSEGEDPSEVLSKERCNVVLTAVVHGLTDSDPQLKVAALRALYHALIFAKENFNRKEERDYIIGAVVEAGGAANPSPVQVAAFECIVQVAQEYYSILEAYMPTVGPLTWHALEGSDSAVVIAALEVWNALAEEELAIIEGDSTRWTLLKIMEQAAPFLLPLLLSQLLNAAEDEDDDDSWTPAMAAAICLGLCAQVVKDAILPPVLEFVQLNFSSTEWRRREASLLALGCVMEGPSAEAMAPYVATSFPMLVKAVASDASVAVRDSAAWTLGKAAQQHAPIVLRHLFPPAGVSAAGAPANSSGELLLAIVERLADQPRGSFRSVSLAIAQDEKNLREAAFNCMGALIKNAGSACWNHLLSLLEHFEGQLRKSFSFEQTEQTKQRQGMLCGVIQILCLRLGDQVKPVAGSLWNTLKQVFQRPTNGVQVNQVEGSASPSNPQGFVVSSEPSVCDALLALSALINSSGPAVSPFAEEVADLLVLQMKHQWEPQETAPAAAAAASTTLTNDSSTPDELQAARICIELVGDLSRALGTEFGRFSDALLQQFYELLRAASVDRSLKPVVIVAVGDVALSLGGAKFARFAPWLIELLVQAGVTPYDAGPPNWQLNEEWMWYVHELRSATLEALASCVYALKEAQLQEVLRTEVNGMLQVVKAVAEAPSWVHGSAQMVQQALELTGDLLSTFGRTLGSHLRSLSFVVQLQREAERLATEEGNAAVGAKAHFVNGWGGDEDPGCPLVSVSRRVREMTGVVLLDPGDPKDGPNAFPVFVEVLVRLLLTIAAVSAAADACCCCLNLFLSVVGFLLGIARRQGEALQCYQDGGIADHVFSAAVYAAVSAAVRGVPAWDPLLGFALHGKFVLARLELRGLVKWKVFVGCVTVRVDPNIPCGSVVELSATELRQLAKDLHAKCTYLIKKTSDSVCCFKFNVAFFEQYGPGGMEADCITLDPYLGENALLPFVKEKGKGIFVVCRSSNPRSSDLQGLIVSGRSEEVQMEANKEVFMRVACICDSVRRQSEPSLTEGGGLVGLVVGSTYPDDMRRIRSIFPEMWFLSPGIGAQGGDLEATIEAGLRKDGLGLIVNVGRAISEAEVNDVKQEHEVQTIVR</sequence>
<dbReference type="InterPro" id="IPR011989">
    <property type="entry name" value="ARM-like"/>
</dbReference>
<dbReference type="Pfam" id="PF00215">
    <property type="entry name" value="OMPdecase"/>
    <property type="match status" value="1"/>
</dbReference>
<dbReference type="Proteomes" id="UP000018050">
    <property type="component" value="Unassembled WGS sequence"/>
</dbReference>
<evidence type="ECO:0000256" key="6">
    <source>
        <dbReference type="ARBA" id="ARBA00023239"/>
    </source>
</evidence>
<dbReference type="Gene3D" id="1.25.10.10">
    <property type="entry name" value="Leucine-rich Repeat Variant"/>
    <property type="match status" value="1"/>
</dbReference>
<name>U6GDX3_EIMAC</name>
<dbReference type="GO" id="GO:0005737">
    <property type="term" value="C:cytoplasm"/>
    <property type="evidence" value="ECO:0007669"/>
    <property type="project" value="UniProtKB-SubCell"/>
</dbReference>
<dbReference type="SMART" id="SM00913">
    <property type="entry name" value="IBN_N"/>
    <property type="match status" value="1"/>
</dbReference>